<organism evidence="2 3">
    <name type="scientific">Asanoa ferruginea</name>
    <dbReference type="NCBI Taxonomy" id="53367"/>
    <lineage>
        <taxon>Bacteria</taxon>
        <taxon>Bacillati</taxon>
        <taxon>Actinomycetota</taxon>
        <taxon>Actinomycetes</taxon>
        <taxon>Micromonosporales</taxon>
        <taxon>Micromonosporaceae</taxon>
        <taxon>Asanoa</taxon>
    </lineage>
</organism>
<keyword evidence="3" id="KW-1185">Reference proteome</keyword>
<sequence>MAHVDLELEFSAPGESDAVEPTTGPPAGAAWSSPTWSDTWPPQPAPTSFGRWADTVFAADEPCLVIDDSMTIVAASASCCALLGLSDQRTAVGRPLLDAGLRLVDFTAARSELAETEVDKIPPLLAVTSGRQARGLLRVHRDNANDTVDAIATPLLLDGKVAGSLTFFAPV</sequence>
<dbReference type="Proteomes" id="UP000256913">
    <property type="component" value="Unassembled WGS sequence"/>
</dbReference>
<protein>
    <recommendedName>
        <fullName evidence="4">PAS domain-containing protein</fullName>
    </recommendedName>
</protein>
<evidence type="ECO:0008006" key="4">
    <source>
        <dbReference type="Google" id="ProtNLM"/>
    </source>
</evidence>
<reference evidence="2 3" key="1">
    <citation type="submission" date="2018-08" db="EMBL/GenBank/DDBJ databases">
        <title>Sequencing the genomes of 1000 actinobacteria strains.</title>
        <authorList>
            <person name="Klenk H.-P."/>
        </authorList>
    </citation>
    <scope>NUCLEOTIDE SEQUENCE [LARGE SCALE GENOMIC DNA]</scope>
    <source>
        <strain evidence="2 3">DSM 44099</strain>
    </source>
</reference>
<gene>
    <name evidence="2" type="ORF">DFJ67_2239</name>
</gene>
<evidence type="ECO:0000313" key="3">
    <source>
        <dbReference type="Proteomes" id="UP000256913"/>
    </source>
</evidence>
<dbReference type="AlphaFoldDB" id="A0A3D9ZIG7"/>
<proteinExistence type="predicted"/>
<feature type="region of interest" description="Disordered" evidence="1">
    <location>
        <begin position="11"/>
        <end position="41"/>
    </location>
</feature>
<name>A0A3D9ZIG7_9ACTN</name>
<dbReference type="EMBL" id="QUMQ01000001">
    <property type="protein sequence ID" value="REF96262.1"/>
    <property type="molecule type" value="Genomic_DNA"/>
</dbReference>
<evidence type="ECO:0000256" key="1">
    <source>
        <dbReference type="SAM" id="MobiDB-lite"/>
    </source>
</evidence>
<comment type="caution">
    <text evidence="2">The sequence shown here is derived from an EMBL/GenBank/DDBJ whole genome shotgun (WGS) entry which is preliminary data.</text>
</comment>
<accession>A0A3D9ZIG7</accession>
<evidence type="ECO:0000313" key="2">
    <source>
        <dbReference type="EMBL" id="REF96262.1"/>
    </source>
</evidence>